<protein>
    <submittedName>
        <fullName evidence="2">3-hydroxyacyl-[acyl-carrier-protein] dehydratase FabZ</fullName>
    </submittedName>
</protein>
<dbReference type="RefSeq" id="WP_119656079.1">
    <property type="nucleotide sequence ID" value="NZ_JBHUOI010000044.1"/>
</dbReference>
<keyword evidence="1" id="KW-0456">Lyase</keyword>
<name>A0A418QWJ1_9BACT</name>
<dbReference type="EMBL" id="QYCN01000016">
    <property type="protein sequence ID" value="RIY09577.1"/>
    <property type="molecule type" value="Genomic_DNA"/>
</dbReference>
<keyword evidence="3" id="KW-1185">Reference proteome</keyword>
<evidence type="ECO:0000256" key="1">
    <source>
        <dbReference type="ARBA" id="ARBA00023239"/>
    </source>
</evidence>
<dbReference type="CDD" id="cd01288">
    <property type="entry name" value="FabZ"/>
    <property type="match status" value="1"/>
</dbReference>
<dbReference type="Pfam" id="PF07977">
    <property type="entry name" value="FabA"/>
    <property type="match status" value="1"/>
</dbReference>
<dbReference type="InterPro" id="IPR029069">
    <property type="entry name" value="HotDog_dom_sf"/>
</dbReference>
<dbReference type="PANTHER" id="PTHR30272:SF1">
    <property type="entry name" value="3-HYDROXYACYL-[ACYL-CARRIER-PROTEIN] DEHYDRATASE"/>
    <property type="match status" value="1"/>
</dbReference>
<evidence type="ECO:0000313" key="2">
    <source>
        <dbReference type="EMBL" id="RIY09577.1"/>
    </source>
</evidence>
<dbReference type="SUPFAM" id="SSF54637">
    <property type="entry name" value="Thioesterase/thiol ester dehydrase-isomerase"/>
    <property type="match status" value="1"/>
</dbReference>
<reference evidence="2 3" key="2">
    <citation type="submission" date="2019-01" db="EMBL/GenBank/DDBJ databases">
        <title>Hymenobacter humicola sp. nov., isolated from soils in Antarctica.</title>
        <authorList>
            <person name="Sedlacek I."/>
            <person name="Holochova P."/>
            <person name="Kralova S."/>
            <person name="Pantucek R."/>
            <person name="Stankova E."/>
            <person name="Vrbovska V."/>
            <person name="Kristofova L."/>
            <person name="Svec P."/>
            <person name="Busse H.-J."/>
        </authorList>
    </citation>
    <scope>NUCLEOTIDE SEQUENCE [LARGE SCALE GENOMIC DNA]</scope>
    <source>
        <strain evidence="2 3">CCM 8852</strain>
    </source>
</reference>
<proteinExistence type="predicted"/>
<reference evidence="2 3" key="1">
    <citation type="submission" date="2018-09" db="EMBL/GenBank/DDBJ databases">
        <authorList>
            <person name="Zeman M."/>
            <person name="Pardy F."/>
        </authorList>
    </citation>
    <scope>NUCLEOTIDE SEQUENCE [LARGE SCALE GENOMIC DNA]</scope>
    <source>
        <strain evidence="2 3">CCM 8852</strain>
    </source>
</reference>
<dbReference type="Proteomes" id="UP000284250">
    <property type="component" value="Unassembled WGS sequence"/>
</dbReference>
<sequence length="163" mass="17588">MNTLLHNHQIQQLLPHRYPIQLVDRVVEFEPGQRIVALKAIGVGEPALRGHFPGFPIFPGVLLVEALGQTCALLLELTRLDWSPGDPLDGRPGEAAELGVLGAINVHLTRPVLPGAMIQLHAELDWSRGAASSLKVKARDEHSVYARGSIIVAMAPKTALIPA</sequence>
<dbReference type="GO" id="GO:0016829">
    <property type="term" value="F:lyase activity"/>
    <property type="evidence" value="ECO:0007669"/>
    <property type="project" value="UniProtKB-KW"/>
</dbReference>
<dbReference type="Gene3D" id="3.10.129.10">
    <property type="entry name" value="Hotdog Thioesterase"/>
    <property type="match status" value="1"/>
</dbReference>
<dbReference type="OrthoDB" id="9772788at2"/>
<gene>
    <name evidence="2" type="ORF">D0T11_12210</name>
</gene>
<dbReference type="AlphaFoldDB" id="A0A418QWJ1"/>
<organism evidence="2 3">
    <name type="scientific">Hymenobacter rubripertinctus</name>
    <dbReference type="NCBI Taxonomy" id="2029981"/>
    <lineage>
        <taxon>Bacteria</taxon>
        <taxon>Pseudomonadati</taxon>
        <taxon>Bacteroidota</taxon>
        <taxon>Cytophagia</taxon>
        <taxon>Cytophagales</taxon>
        <taxon>Hymenobacteraceae</taxon>
        <taxon>Hymenobacter</taxon>
    </lineage>
</organism>
<dbReference type="InterPro" id="IPR013114">
    <property type="entry name" value="FabA_FabZ"/>
</dbReference>
<accession>A0A418QWJ1</accession>
<evidence type="ECO:0000313" key="3">
    <source>
        <dbReference type="Proteomes" id="UP000284250"/>
    </source>
</evidence>
<comment type="caution">
    <text evidence="2">The sequence shown here is derived from an EMBL/GenBank/DDBJ whole genome shotgun (WGS) entry which is preliminary data.</text>
</comment>
<dbReference type="PANTHER" id="PTHR30272">
    <property type="entry name" value="3-HYDROXYACYL-[ACYL-CARRIER-PROTEIN] DEHYDRATASE"/>
    <property type="match status" value="1"/>
</dbReference>